<organism evidence="1">
    <name type="scientific">Myoviridae sp. cthAo37</name>
    <dbReference type="NCBI Taxonomy" id="2827701"/>
    <lineage>
        <taxon>Viruses</taxon>
        <taxon>Duplodnaviria</taxon>
        <taxon>Heunggongvirae</taxon>
        <taxon>Uroviricota</taxon>
        <taxon>Caudoviricetes</taxon>
    </lineage>
</organism>
<accession>A0A8S5S5E4</accession>
<name>A0A8S5S5E4_9CAUD</name>
<protein>
    <submittedName>
        <fullName evidence="1">Uncharacterized protein</fullName>
    </submittedName>
</protein>
<dbReference type="EMBL" id="BK032529">
    <property type="protein sequence ID" value="DAF46027.1"/>
    <property type="molecule type" value="Genomic_DNA"/>
</dbReference>
<proteinExistence type="predicted"/>
<sequence>MVVVNGHEAEHLRELPQADQDSIAHNVLSELHRIWLREHGMRLESIEVSRKKKEDVGA</sequence>
<evidence type="ECO:0000313" key="1">
    <source>
        <dbReference type="EMBL" id="DAF46027.1"/>
    </source>
</evidence>
<reference evidence="1" key="1">
    <citation type="journal article" date="2021" name="Proc. Natl. Acad. Sci. U.S.A.">
        <title>A Catalog of Tens of Thousands of Viruses from Human Metagenomes Reveals Hidden Associations with Chronic Diseases.</title>
        <authorList>
            <person name="Tisza M.J."/>
            <person name="Buck C.B."/>
        </authorList>
    </citation>
    <scope>NUCLEOTIDE SEQUENCE</scope>
    <source>
        <strain evidence="1">CthAo37</strain>
    </source>
</reference>